<dbReference type="SUPFAM" id="SSF48452">
    <property type="entry name" value="TPR-like"/>
    <property type="match status" value="2"/>
</dbReference>
<evidence type="ECO:0000256" key="7">
    <source>
        <dbReference type="ARBA" id="ARBA00022840"/>
    </source>
</evidence>
<dbReference type="EC" id="2.7.13.3" evidence="2"/>
<dbReference type="PROSITE" id="PS01124">
    <property type="entry name" value="HTH_ARAC_FAMILY_2"/>
    <property type="match status" value="1"/>
</dbReference>
<feature type="domain" description="Histidine kinase" evidence="16">
    <location>
        <begin position="473"/>
        <end position="697"/>
    </location>
</feature>
<dbReference type="Pfam" id="PF02518">
    <property type="entry name" value="HATPase_c"/>
    <property type="match status" value="1"/>
</dbReference>
<dbReference type="SUPFAM" id="SSF47384">
    <property type="entry name" value="Homodimeric domain of signal transducing histidine kinase"/>
    <property type="match status" value="1"/>
</dbReference>
<dbReference type="SMART" id="SM00388">
    <property type="entry name" value="HisKA"/>
    <property type="match status" value="1"/>
</dbReference>
<dbReference type="PROSITE" id="PS00041">
    <property type="entry name" value="HTH_ARAC_FAMILY_1"/>
    <property type="match status" value="1"/>
</dbReference>
<feature type="chain" id="PRO_5028995707" description="histidine kinase" evidence="14">
    <location>
        <begin position="22"/>
        <end position="991"/>
    </location>
</feature>
<dbReference type="InterPro" id="IPR036097">
    <property type="entry name" value="HisK_dim/P_sf"/>
</dbReference>
<dbReference type="FunFam" id="1.10.287.130:FF:000045">
    <property type="entry name" value="Two-component system sensor histidine kinase/response regulator"/>
    <property type="match status" value="1"/>
</dbReference>
<dbReference type="GO" id="GO:0000155">
    <property type="term" value="F:phosphorelay sensor kinase activity"/>
    <property type="evidence" value="ECO:0007669"/>
    <property type="project" value="InterPro"/>
</dbReference>
<evidence type="ECO:0000259" key="17">
    <source>
        <dbReference type="PROSITE" id="PS50110"/>
    </source>
</evidence>
<dbReference type="SMART" id="SM00342">
    <property type="entry name" value="HTH_ARAC"/>
    <property type="match status" value="1"/>
</dbReference>
<dbReference type="InterPro" id="IPR001789">
    <property type="entry name" value="Sig_transdc_resp-reg_receiver"/>
</dbReference>
<reference evidence="18 19" key="1">
    <citation type="submission" date="2020-07" db="EMBL/GenBank/DDBJ databases">
        <title>Spirosoma foliorum sp. nov., isolated from the leaves on the Nejang mountain Korea, Republic of.</title>
        <authorList>
            <person name="Ho H."/>
            <person name="Lee Y.-J."/>
            <person name="Nurcahyanto D.-A."/>
            <person name="Kim S.-G."/>
        </authorList>
    </citation>
    <scope>NUCLEOTIDE SEQUENCE [LARGE SCALE GENOMIC DNA]</scope>
    <source>
        <strain evidence="18 19">PL0136</strain>
    </source>
</reference>
<evidence type="ECO:0000256" key="3">
    <source>
        <dbReference type="ARBA" id="ARBA00022553"/>
    </source>
</evidence>
<dbReference type="Gene3D" id="3.40.50.2300">
    <property type="match status" value="1"/>
</dbReference>
<dbReference type="EMBL" id="CP059732">
    <property type="protein sequence ID" value="QMW00345.1"/>
    <property type="molecule type" value="Genomic_DNA"/>
</dbReference>
<evidence type="ECO:0000256" key="5">
    <source>
        <dbReference type="ARBA" id="ARBA00022741"/>
    </source>
</evidence>
<evidence type="ECO:0000256" key="8">
    <source>
        <dbReference type="ARBA" id="ARBA00023012"/>
    </source>
</evidence>
<sequence length="991" mass="110776">MKPIFTLLLGVILLIKPHVVAAQQSKRDSLENLLTHTGMDTNRVILLNKAVGLYFSNNPQKAKQYAEQASRLAQQLGYSRGIGRSYLSLGVYYWSQGKYQQAIQLANKALIYFDKLNDQNGLASGYSNIGLSLRGLGDFSRATAYYFKSLRASEKAGDLGGVAKTYNNIGIVFKYQEKYDQALYYYWQSFRKSAGVDPRNQAGVLANIGVIYQLKKNNLKAITYLNQARNRFAALNEPMGLVICDNDLGETYCRIKQYDRAETTVQQALQAATHLNYTPGIISSLLSLGEIRLQTSRAYESFVFFNKALPLVETLKQQAGRLRVYKGLATAHAQTGEYARAFQFQSKWVALKDSAFNEESIKKIAGVQAEYQSEKKQAEIELLKKDQQVAGLWRNTVGAGLLAALIIAGLVVSRQRLKIRNDQVLLTQGKVVAKKNQQLEAQAQLLESQAVVLTTQAQQLQELDEAKNRFFTNVTHEFRTPLTLILGTLSEKLHGLVDNAETNIRRAEVTVMYRNAERLLQLINQLLDLSKLESGRLHLHQQTDDVKPLLNLVTSLFSSSAEQRNIRLSVKLSPERLLVSHDADQLEKVVTNLLSNAFKFTPNGGEIMVQAELIQVDGYAFVQIIVEDNGFGIAPEQADRVFERFYQGEASRMDWQPGTGVGLSLVKEIVELHKGTIRIDSQPGAGARFVVLLPVAGSDTAGTSLSIHRPAPASRFVLATVPHPLPSAAPLVKGRTDQPLLLIVEDNGDVRTFIRNLMQGTYRVVESENGRQGLKMAQEQLPNLIISDWMMPDMDGIELCHRIKTDERTSHIPFVLLTALSTQDKRLTGLQTGADDYLTKPFDARELLIRSRNLIDTRRQLHERFKREIRIQPKEVTATSADEKFLARVIAIVEANLGNADFSAEQFGQEVGLSRMQLHRKLLGLTGVAASDFIRLMRLKRAAQLLEGQTGRVSEIAYGVGFNSLSYFAKCFREQFGMLPTDYQNKARTPA</sequence>
<dbReference type="Pfam" id="PF12833">
    <property type="entry name" value="HTH_18"/>
    <property type="match status" value="1"/>
</dbReference>
<dbReference type="Gene3D" id="1.10.287.130">
    <property type="match status" value="1"/>
</dbReference>
<evidence type="ECO:0000259" key="16">
    <source>
        <dbReference type="PROSITE" id="PS50109"/>
    </source>
</evidence>
<dbReference type="GO" id="GO:0005524">
    <property type="term" value="F:ATP binding"/>
    <property type="evidence" value="ECO:0007669"/>
    <property type="project" value="UniProtKB-KW"/>
</dbReference>
<evidence type="ECO:0000256" key="12">
    <source>
        <dbReference type="PROSITE-ProRule" id="PRU00169"/>
    </source>
</evidence>
<keyword evidence="7" id="KW-0067">ATP-binding</keyword>
<dbReference type="Proteomes" id="UP000515369">
    <property type="component" value="Chromosome"/>
</dbReference>
<proteinExistence type="predicted"/>
<keyword evidence="6" id="KW-0418">Kinase</keyword>
<dbReference type="InterPro" id="IPR004358">
    <property type="entry name" value="Sig_transdc_His_kin-like_C"/>
</dbReference>
<dbReference type="InterPro" id="IPR011990">
    <property type="entry name" value="TPR-like_helical_dom_sf"/>
</dbReference>
<dbReference type="Gene3D" id="3.30.565.10">
    <property type="entry name" value="Histidine kinase-like ATPase, C-terminal domain"/>
    <property type="match status" value="1"/>
</dbReference>
<evidence type="ECO:0000256" key="14">
    <source>
        <dbReference type="SAM" id="SignalP"/>
    </source>
</evidence>
<dbReference type="SMART" id="SM00448">
    <property type="entry name" value="REC"/>
    <property type="match status" value="1"/>
</dbReference>
<dbReference type="SMART" id="SM00028">
    <property type="entry name" value="TPR"/>
    <property type="match status" value="8"/>
</dbReference>
<keyword evidence="5" id="KW-0547">Nucleotide-binding</keyword>
<dbReference type="FunFam" id="3.30.565.10:FF:000037">
    <property type="entry name" value="Hybrid sensor histidine kinase/response regulator"/>
    <property type="match status" value="1"/>
</dbReference>
<dbReference type="SUPFAM" id="SSF46689">
    <property type="entry name" value="Homeodomain-like"/>
    <property type="match status" value="1"/>
</dbReference>
<organism evidence="18 19">
    <name type="scientific">Spirosoma foliorum</name>
    <dbReference type="NCBI Taxonomy" id="2710596"/>
    <lineage>
        <taxon>Bacteria</taxon>
        <taxon>Pseudomonadati</taxon>
        <taxon>Bacteroidota</taxon>
        <taxon>Cytophagia</taxon>
        <taxon>Cytophagales</taxon>
        <taxon>Cytophagaceae</taxon>
        <taxon>Spirosoma</taxon>
    </lineage>
</organism>
<evidence type="ECO:0000256" key="9">
    <source>
        <dbReference type="ARBA" id="ARBA00023015"/>
    </source>
</evidence>
<dbReference type="Gene3D" id="1.10.10.60">
    <property type="entry name" value="Homeodomain-like"/>
    <property type="match status" value="1"/>
</dbReference>
<dbReference type="Pfam" id="PF00512">
    <property type="entry name" value="HisKA"/>
    <property type="match status" value="1"/>
</dbReference>
<keyword evidence="9" id="KW-0805">Transcription regulation</keyword>
<evidence type="ECO:0000256" key="10">
    <source>
        <dbReference type="ARBA" id="ARBA00023125"/>
    </source>
</evidence>
<dbReference type="AlphaFoldDB" id="A0A7G5GNA3"/>
<dbReference type="PROSITE" id="PS50109">
    <property type="entry name" value="HIS_KIN"/>
    <property type="match status" value="1"/>
</dbReference>
<dbReference type="PRINTS" id="PR00344">
    <property type="entry name" value="BCTRLSENSOR"/>
</dbReference>
<dbReference type="InterPro" id="IPR018060">
    <property type="entry name" value="HTH_AraC"/>
</dbReference>
<name>A0A7G5GNA3_9BACT</name>
<keyword evidence="19" id="KW-1185">Reference proteome</keyword>
<dbReference type="InterPro" id="IPR003594">
    <property type="entry name" value="HATPase_dom"/>
</dbReference>
<evidence type="ECO:0000256" key="6">
    <source>
        <dbReference type="ARBA" id="ARBA00022777"/>
    </source>
</evidence>
<keyword evidence="11" id="KW-0804">Transcription</keyword>
<dbReference type="Pfam" id="PF13424">
    <property type="entry name" value="TPR_12"/>
    <property type="match status" value="3"/>
</dbReference>
<dbReference type="InterPro" id="IPR009057">
    <property type="entry name" value="Homeodomain-like_sf"/>
</dbReference>
<dbReference type="InterPro" id="IPR036890">
    <property type="entry name" value="HATPase_C_sf"/>
</dbReference>
<keyword evidence="14" id="KW-0732">Signal</keyword>
<dbReference type="CDD" id="cd00075">
    <property type="entry name" value="HATPase"/>
    <property type="match status" value="1"/>
</dbReference>
<feature type="coiled-coil region" evidence="13">
    <location>
        <begin position="436"/>
        <end position="463"/>
    </location>
</feature>
<dbReference type="RefSeq" id="WP_182457462.1">
    <property type="nucleotide sequence ID" value="NZ_CP059732.1"/>
</dbReference>
<keyword evidence="4" id="KW-0808">Transferase</keyword>
<dbReference type="SMART" id="SM00387">
    <property type="entry name" value="HATPase_c"/>
    <property type="match status" value="1"/>
</dbReference>
<dbReference type="InterPro" id="IPR005467">
    <property type="entry name" value="His_kinase_dom"/>
</dbReference>
<evidence type="ECO:0000256" key="4">
    <source>
        <dbReference type="ARBA" id="ARBA00022679"/>
    </source>
</evidence>
<feature type="domain" description="Response regulatory" evidence="17">
    <location>
        <begin position="740"/>
        <end position="855"/>
    </location>
</feature>
<dbReference type="SUPFAM" id="SSF55874">
    <property type="entry name" value="ATPase domain of HSP90 chaperone/DNA topoisomerase II/histidine kinase"/>
    <property type="match status" value="1"/>
</dbReference>
<protein>
    <recommendedName>
        <fullName evidence="2">histidine kinase</fullName>
        <ecNumber evidence="2">2.7.13.3</ecNumber>
    </recommendedName>
</protein>
<feature type="signal peptide" evidence="14">
    <location>
        <begin position="1"/>
        <end position="21"/>
    </location>
</feature>
<dbReference type="KEGG" id="sfol:H3H32_20240"/>
<dbReference type="GO" id="GO:0003700">
    <property type="term" value="F:DNA-binding transcription factor activity"/>
    <property type="evidence" value="ECO:0007669"/>
    <property type="project" value="InterPro"/>
</dbReference>
<accession>A0A7G5GNA3</accession>
<evidence type="ECO:0000313" key="19">
    <source>
        <dbReference type="Proteomes" id="UP000515369"/>
    </source>
</evidence>
<evidence type="ECO:0000256" key="2">
    <source>
        <dbReference type="ARBA" id="ARBA00012438"/>
    </source>
</evidence>
<dbReference type="InterPro" id="IPR019734">
    <property type="entry name" value="TPR_rpt"/>
</dbReference>
<dbReference type="InterPro" id="IPR018062">
    <property type="entry name" value="HTH_AraC-typ_CS"/>
</dbReference>
<evidence type="ECO:0000313" key="18">
    <source>
        <dbReference type="EMBL" id="QMW00345.1"/>
    </source>
</evidence>
<keyword evidence="13" id="KW-0175">Coiled coil</keyword>
<keyword evidence="3 12" id="KW-0597">Phosphoprotein</keyword>
<evidence type="ECO:0000256" key="11">
    <source>
        <dbReference type="ARBA" id="ARBA00023163"/>
    </source>
</evidence>
<dbReference type="PROSITE" id="PS50110">
    <property type="entry name" value="RESPONSE_REGULATORY"/>
    <property type="match status" value="1"/>
</dbReference>
<dbReference type="InterPro" id="IPR011006">
    <property type="entry name" value="CheY-like_superfamily"/>
</dbReference>
<evidence type="ECO:0000256" key="13">
    <source>
        <dbReference type="SAM" id="Coils"/>
    </source>
</evidence>
<dbReference type="PANTHER" id="PTHR43547">
    <property type="entry name" value="TWO-COMPONENT HISTIDINE KINASE"/>
    <property type="match status" value="1"/>
</dbReference>
<gene>
    <name evidence="18" type="ORF">H3H32_20240</name>
</gene>
<keyword evidence="8" id="KW-0902">Two-component regulatory system</keyword>
<dbReference type="Pfam" id="PF00072">
    <property type="entry name" value="Response_reg"/>
    <property type="match status" value="1"/>
</dbReference>
<feature type="modified residue" description="4-aspartylphosphate" evidence="12">
    <location>
        <position position="788"/>
    </location>
</feature>
<dbReference type="InterPro" id="IPR003661">
    <property type="entry name" value="HisK_dim/P_dom"/>
</dbReference>
<comment type="catalytic activity">
    <reaction evidence="1">
        <text>ATP + protein L-histidine = ADP + protein N-phospho-L-histidine.</text>
        <dbReference type="EC" id="2.7.13.3"/>
    </reaction>
</comment>
<dbReference type="CDD" id="cd00082">
    <property type="entry name" value="HisKA"/>
    <property type="match status" value="1"/>
</dbReference>
<dbReference type="Gene3D" id="1.25.40.10">
    <property type="entry name" value="Tetratricopeptide repeat domain"/>
    <property type="match status" value="2"/>
</dbReference>
<evidence type="ECO:0000256" key="1">
    <source>
        <dbReference type="ARBA" id="ARBA00000085"/>
    </source>
</evidence>
<dbReference type="PANTHER" id="PTHR43547:SF2">
    <property type="entry name" value="HYBRID SIGNAL TRANSDUCTION HISTIDINE KINASE C"/>
    <property type="match status" value="1"/>
</dbReference>
<dbReference type="SUPFAM" id="SSF52172">
    <property type="entry name" value="CheY-like"/>
    <property type="match status" value="1"/>
</dbReference>
<feature type="domain" description="HTH araC/xylS-type" evidence="15">
    <location>
        <begin position="887"/>
        <end position="986"/>
    </location>
</feature>
<evidence type="ECO:0000259" key="15">
    <source>
        <dbReference type="PROSITE" id="PS01124"/>
    </source>
</evidence>
<keyword evidence="10" id="KW-0238">DNA-binding</keyword>
<dbReference type="GO" id="GO:0043565">
    <property type="term" value="F:sequence-specific DNA binding"/>
    <property type="evidence" value="ECO:0007669"/>
    <property type="project" value="InterPro"/>
</dbReference>